<dbReference type="EMBL" id="AP025516">
    <property type="protein sequence ID" value="BDD88220.1"/>
    <property type="molecule type" value="Genomic_DNA"/>
</dbReference>
<name>A0ABM7WBA3_9BACT</name>
<proteinExistence type="predicted"/>
<keyword evidence="3" id="KW-1185">Reference proteome</keyword>
<feature type="region of interest" description="Disordered" evidence="1">
    <location>
        <begin position="226"/>
        <end position="247"/>
    </location>
</feature>
<evidence type="ECO:0000256" key="1">
    <source>
        <dbReference type="SAM" id="MobiDB-lite"/>
    </source>
</evidence>
<evidence type="ECO:0000313" key="2">
    <source>
        <dbReference type="EMBL" id="BDD88220.1"/>
    </source>
</evidence>
<gene>
    <name evidence="2" type="ORF">DPPLL_25850</name>
</gene>
<protein>
    <recommendedName>
        <fullName evidence="4">Phosphohydrolase</fullName>
    </recommendedName>
</protein>
<evidence type="ECO:0008006" key="4">
    <source>
        <dbReference type="Google" id="ProtNLM"/>
    </source>
</evidence>
<sequence>MKCPGQDMQYWNEDAIYEVACPQCGKPVEFYKDDTTRTCRQCGHRFVNPKMDFGCAAYCKFAEQCIGSLPEEFVGAQDNLLKDKVAVEMKRFYRSDFKQISRMLKLARHAEKIGTRENAKLAVVLCAAYLEGSGRAEAGTGGSAAAPQSPIDSRVGIVREVLGRLGAKAAMIDEVCQVLSGDDQAITERSKEMACLHDALLITELEDEFQDGRLNEEELLEQVQKGLSTAGGRTEAQASFPTIHARS</sequence>
<accession>A0ABM7WBA3</accession>
<evidence type="ECO:0000313" key="3">
    <source>
        <dbReference type="Proteomes" id="UP000830055"/>
    </source>
</evidence>
<reference evidence="2 3" key="1">
    <citation type="submission" date="2022-01" db="EMBL/GenBank/DDBJ databases">
        <title>Desulfofustis limnae sp. nov., a novel mesophilic sulfate-reducing bacterium isolated from marsh soil.</title>
        <authorList>
            <person name="Watanabe M."/>
            <person name="Takahashi A."/>
            <person name="Kojima H."/>
            <person name="Fukui M."/>
        </authorList>
    </citation>
    <scope>NUCLEOTIDE SEQUENCE [LARGE SCALE GENOMIC DNA]</scope>
    <source>
        <strain evidence="2 3">PPLL</strain>
    </source>
</reference>
<dbReference type="Proteomes" id="UP000830055">
    <property type="component" value="Chromosome"/>
</dbReference>
<dbReference type="RefSeq" id="WP_284151603.1">
    <property type="nucleotide sequence ID" value="NZ_AP025516.1"/>
</dbReference>
<organism evidence="2 3">
    <name type="scientific">Desulfofustis limnaeus</name>
    <dbReference type="NCBI Taxonomy" id="2740163"/>
    <lineage>
        <taxon>Bacteria</taxon>
        <taxon>Pseudomonadati</taxon>
        <taxon>Thermodesulfobacteriota</taxon>
        <taxon>Desulfobulbia</taxon>
        <taxon>Desulfobulbales</taxon>
        <taxon>Desulfocapsaceae</taxon>
        <taxon>Desulfofustis</taxon>
    </lineage>
</organism>